<gene>
    <name evidence="13" type="primary">bcr</name>
    <name evidence="13" type="synonym">cflA</name>
    <name evidence="11" type="synonym">cml</name>
    <name evidence="13" type="ORF">GNY86_19840</name>
    <name evidence="12" type="ORF">P9867_019735</name>
    <name evidence="11" type="ORF">P9867_07920</name>
</gene>
<dbReference type="NCBIfam" id="NF033134">
    <property type="entry name" value="cmlA_floR"/>
    <property type="match status" value="1"/>
</dbReference>
<comment type="caution">
    <text evidence="8">Lacks conserved residue(s) required for the propagation of feature annotation.</text>
</comment>
<evidence type="ECO:0000259" key="9">
    <source>
        <dbReference type="PROSITE" id="PS50850"/>
    </source>
</evidence>
<dbReference type="Proteomes" id="UP000439424">
    <property type="component" value="Unassembled WGS sequence"/>
</dbReference>
<dbReference type="GO" id="GO:1990961">
    <property type="term" value="P:xenobiotic detoxification by transmembrane export across the plasma membrane"/>
    <property type="evidence" value="ECO:0007669"/>
    <property type="project" value="InterPro"/>
</dbReference>
<keyword evidence="6 8" id="KW-1133">Transmembrane helix</keyword>
<feature type="transmembrane region" description="Helical" evidence="8">
    <location>
        <begin position="310"/>
        <end position="333"/>
    </location>
</feature>
<dbReference type="PROSITE" id="PS50850">
    <property type="entry name" value="MFS"/>
    <property type="match status" value="1"/>
</dbReference>
<name>A0A140A0Q2_ACIBA</name>
<proteinExistence type="inferred from homology"/>
<feature type="transmembrane region" description="Helical" evidence="8">
    <location>
        <begin position="372"/>
        <end position="391"/>
    </location>
</feature>
<dbReference type="EMBL" id="JARTMM020000002">
    <property type="protein sequence ID" value="MEC5498582.1"/>
    <property type="molecule type" value="Genomic_DNA"/>
</dbReference>
<evidence type="ECO:0000256" key="7">
    <source>
        <dbReference type="ARBA" id="ARBA00023136"/>
    </source>
</evidence>
<feature type="transmembrane region" description="Helical" evidence="8">
    <location>
        <begin position="281"/>
        <end position="298"/>
    </location>
</feature>
<dbReference type="EMBL" id="JARTMM010000022">
    <property type="protein sequence ID" value="MDK4881636.1"/>
    <property type="molecule type" value="Genomic_DNA"/>
</dbReference>
<evidence type="ECO:0000256" key="3">
    <source>
        <dbReference type="ARBA" id="ARBA00022448"/>
    </source>
</evidence>
<protein>
    <recommendedName>
        <fullName evidence="8">Bcr/CflA family efflux transporter</fullName>
    </recommendedName>
</protein>
<evidence type="ECO:0000313" key="14">
    <source>
        <dbReference type="Proteomes" id="UP000439424"/>
    </source>
</evidence>
<keyword evidence="7 8" id="KW-0472">Membrane</keyword>
<dbReference type="NCBIfam" id="TIGR00710">
    <property type="entry name" value="efflux_Bcr_CflA"/>
    <property type="match status" value="1"/>
</dbReference>
<dbReference type="RefSeq" id="WP_020753574.1">
    <property type="nucleotide sequence ID" value="NZ_CP033869.1"/>
</dbReference>
<reference evidence="11" key="4">
    <citation type="submission" date="2023-01" db="EMBL/GenBank/DDBJ databases">
        <title>Genomic dissection of endemic carbapenem resistance: metallo-beta-lactamase gene dissemination through clonal, plasmid and integron transfer pathways.</title>
        <authorList>
            <person name="Macesic N."/>
        </authorList>
    </citation>
    <scope>NUCLEOTIDE SEQUENCE</scope>
    <source>
        <strain evidence="11">CPO519</strain>
    </source>
</reference>
<evidence type="ECO:0000313" key="11">
    <source>
        <dbReference type="EMBL" id="MDK4881636.1"/>
    </source>
</evidence>
<organism evidence="10">
    <name type="scientific">Acinetobacter baumannii</name>
    <dbReference type="NCBI Taxonomy" id="470"/>
    <lineage>
        <taxon>Bacteria</taxon>
        <taxon>Pseudomonadati</taxon>
        <taxon>Pseudomonadota</taxon>
        <taxon>Gammaproteobacteria</taxon>
        <taxon>Moraxellales</taxon>
        <taxon>Moraxellaceae</taxon>
        <taxon>Acinetobacter</taxon>
        <taxon>Acinetobacter calcoaceticus/baumannii complex</taxon>
    </lineage>
</organism>
<dbReference type="InterPro" id="IPR020846">
    <property type="entry name" value="MFS_dom"/>
</dbReference>
<evidence type="ECO:0000256" key="8">
    <source>
        <dbReference type="RuleBase" id="RU365088"/>
    </source>
</evidence>
<dbReference type="CDD" id="cd17320">
    <property type="entry name" value="MFS_MdfA_MDR_like"/>
    <property type="match status" value="1"/>
</dbReference>
<accession>A0A140A0Q2</accession>
<feature type="transmembrane region" description="Helical" evidence="8">
    <location>
        <begin position="139"/>
        <end position="162"/>
    </location>
</feature>
<feature type="domain" description="Major facilitator superfamily (MFS) profile" evidence="9">
    <location>
        <begin position="15"/>
        <end position="396"/>
    </location>
</feature>
<dbReference type="EMBL" id="KM884819">
    <property type="protein sequence ID" value="AKP49149.1"/>
    <property type="molecule type" value="Genomic_DNA"/>
</dbReference>
<evidence type="ECO:0000256" key="6">
    <source>
        <dbReference type="ARBA" id="ARBA00022989"/>
    </source>
</evidence>
<reference evidence="12" key="5">
    <citation type="submission" date="2024-01" db="EMBL/GenBank/DDBJ databases">
        <authorList>
            <person name="Macesic N."/>
        </authorList>
    </citation>
    <scope>NUCLEOTIDE SEQUENCE</scope>
    <source>
        <strain evidence="12">CPO519</strain>
    </source>
</reference>
<feature type="transmembrane region" description="Helical" evidence="8">
    <location>
        <begin position="251"/>
        <end position="269"/>
    </location>
</feature>
<keyword evidence="4" id="KW-1003">Cell membrane</keyword>
<feature type="transmembrane region" description="Helical" evidence="8">
    <location>
        <begin position="345"/>
        <end position="366"/>
    </location>
</feature>
<feature type="transmembrane region" description="Helical" evidence="8">
    <location>
        <begin position="106"/>
        <end position="127"/>
    </location>
</feature>
<evidence type="ECO:0000256" key="4">
    <source>
        <dbReference type="ARBA" id="ARBA00022475"/>
    </source>
</evidence>
<dbReference type="InterPro" id="IPR004812">
    <property type="entry name" value="Efflux_drug-R_Bcr/CmlA"/>
</dbReference>
<evidence type="ECO:0000256" key="5">
    <source>
        <dbReference type="ARBA" id="ARBA00022692"/>
    </source>
</evidence>
<dbReference type="AlphaFoldDB" id="A0A140A0Q2"/>
<reference evidence="12 15" key="3">
    <citation type="journal article" date="2023" name="Nat. Commun.">
        <title>Genomic dissection of endemic carbapenem resistance reveals metallo-beta-lactamase dissemination through clonal, plasmid and integron transfer.</title>
        <authorList>
            <person name="Macesic N."/>
            <person name="Hawkey J."/>
            <person name="Vezina B."/>
            <person name="Wisniewski J.A."/>
            <person name="Cottingham H."/>
            <person name="Blakeway L.V."/>
            <person name="Harshegyi T."/>
            <person name="Pragastis K."/>
            <person name="Badoordeen G.Z."/>
            <person name="Dennison A."/>
            <person name="Spelman D.W."/>
            <person name="Jenney A.W.J."/>
            <person name="Peleg A.Y."/>
        </authorList>
    </citation>
    <scope>NUCLEOTIDE SEQUENCE [LARGE SCALE GENOMIC DNA]</scope>
    <source>
        <strain evidence="12 15">CPO519</strain>
    </source>
</reference>
<dbReference type="Proteomes" id="UP001174156">
    <property type="component" value="Unassembled WGS sequence"/>
</dbReference>
<sequence length="421" mass="44936">MRSKDFSWRYSLPATLLLLSPFDLLASLGMDMYLPVVPFMADALGSGAGTIQLTLTAYLVLLGAGQLLFGPLSDRLGRRPVLLGGGIAYIAASFGLTVVSSPELFLSFRVLQACGASACLVSTFATVRDIYSGREESNVIYGLLGSMLAMVPAIGPLLGALVDAWLGWRAIFGLLGMAMIGAVIAAWRLWPETRRHRTADLQWSQLLTPVKHLNFWLYTLCYSAGMGSFFVFFSTAPWLMMGRQGLSQLSFSLLFATVAIAMMATARIMGRLIPRWGSLKTLRVGMGCLMAGALLLAVGETLAPVSVLGFIAPMWLVGVGIATAVSVAPNAALRGFDHIAGTATAVYFCLGGLLLGIIGTLIITLLSTGTTWPIIAYCLILATAVLCLSCINPNRRHLSQEEHDALALQGTDSAQSVHDHD</sequence>
<keyword evidence="3 8" id="KW-0813">Transport</keyword>
<feature type="transmembrane region" description="Helical" evidence="8">
    <location>
        <begin position="215"/>
        <end position="239"/>
    </location>
</feature>
<keyword evidence="8" id="KW-0997">Cell inner membrane</keyword>
<reference evidence="10" key="1">
    <citation type="submission" date="2014-10" db="EMBL/GenBank/DDBJ databases">
        <title>Acinetobacter baumannii 64-3985 strain harbouring the OXA-58 carbapenemase and APH(3')-VI aminoglycoside phosphotransferase.</title>
        <authorList>
            <person name="Yu H."/>
            <person name="Guo Q."/>
            <person name="Zhou Y."/>
            <person name="Xu X."/>
            <person name="Wang M.G."/>
        </authorList>
    </citation>
    <scope>NUCLEOTIDE SEQUENCE</scope>
    <source>
        <strain evidence="10">64-3985</strain>
        <plasmid evidence="10">pHS35</plasmid>
    </source>
</reference>
<dbReference type="PANTHER" id="PTHR42718:SF9">
    <property type="entry name" value="MAJOR FACILITATOR SUPERFAMILY MULTIDRUG TRANSPORTER MFSC"/>
    <property type="match status" value="1"/>
</dbReference>
<dbReference type="Gene3D" id="1.20.1720.10">
    <property type="entry name" value="Multidrug resistance protein D"/>
    <property type="match status" value="1"/>
</dbReference>
<dbReference type="InterPro" id="IPR011701">
    <property type="entry name" value="MFS"/>
</dbReference>
<evidence type="ECO:0000313" key="13">
    <source>
        <dbReference type="EMBL" id="MVM93788.1"/>
    </source>
</evidence>
<feature type="transmembrane region" description="Helical" evidence="8">
    <location>
        <begin position="50"/>
        <end position="69"/>
    </location>
</feature>
<feature type="transmembrane region" description="Helical" evidence="8">
    <location>
        <begin position="168"/>
        <end position="190"/>
    </location>
</feature>
<dbReference type="EMBL" id="WPIP01000295">
    <property type="protein sequence ID" value="MVM93788.1"/>
    <property type="molecule type" value="Genomic_DNA"/>
</dbReference>
<comment type="subcellular location">
    <subcellularLocation>
        <location evidence="8">Cell inner membrane</location>
        <topology evidence="8">Multi-pass membrane protein</topology>
    </subcellularLocation>
    <subcellularLocation>
        <location evidence="1">Cell membrane</location>
        <topology evidence="1">Multi-pass membrane protein</topology>
    </subcellularLocation>
</comment>
<evidence type="ECO:0000256" key="2">
    <source>
        <dbReference type="ARBA" id="ARBA00006236"/>
    </source>
</evidence>
<feature type="transmembrane region" description="Helical" evidence="8">
    <location>
        <begin position="81"/>
        <end position="100"/>
    </location>
</feature>
<dbReference type="InterPro" id="IPR036259">
    <property type="entry name" value="MFS_trans_sf"/>
</dbReference>
<dbReference type="GO" id="GO:0042910">
    <property type="term" value="F:xenobiotic transmembrane transporter activity"/>
    <property type="evidence" value="ECO:0007669"/>
    <property type="project" value="InterPro"/>
</dbReference>
<dbReference type="InterPro" id="IPR001958">
    <property type="entry name" value="Tet-R_TetA/multi-R_MdtG-like"/>
</dbReference>
<geneLocation type="plasmid" evidence="10">
    <name>pHS35</name>
</geneLocation>
<dbReference type="GO" id="GO:0005886">
    <property type="term" value="C:plasma membrane"/>
    <property type="evidence" value="ECO:0007669"/>
    <property type="project" value="UniProtKB-SubCell"/>
</dbReference>
<dbReference type="GeneID" id="69584808"/>
<dbReference type="PRINTS" id="PR01035">
    <property type="entry name" value="TCRTETA"/>
</dbReference>
<evidence type="ECO:0000256" key="1">
    <source>
        <dbReference type="ARBA" id="ARBA00004651"/>
    </source>
</evidence>
<evidence type="ECO:0000313" key="15">
    <source>
        <dbReference type="Proteomes" id="UP001174156"/>
    </source>
</evidence>
<evidence type="ECO:0000313" key="10">
    <source>
        <dbReference type="EMBL" id="AKP49149.1"/>
    </source>
</evidence>
<keyword evidence="10" id="KW-0614">Plasmid</keyword>
<evidence type="ECO:0000313" key="12">
    <source>
        <dbReference type="EMBL" id="MEC5498582.1"/>
    </source>
</evidence>
<keyword evidence="5 8" id="KW-0812">Transmembrane</keyword>
<dbReference type="Pfam" id="PF07690">
    <property type="entry name" value="MFS_1"/>
    <property type="match status" value="1"/>
</dbReference>
<reference evidence="13 14" key="2">
    <citation type="submission" date="2019-11" db="EMBL/GenBank/DDBJ databases">
        <title>Multidrug-resistant Acinetobacter baumannii moving toward extensively drug-resistant over fifteen years in South of Brazil.</title>
        <authorList>
            <person name="Fedrigo N.H."/>
            <person name="Cerdeira L."/>
            <person name="Fuga B."/>
            <person name="Marini P.V.B."/>
            <person name="Shinohara D.R."/>
            <person name="Carrara-Marroni F.E."/>
            <person name="Lincopan N."/>
            <person name="Tognim M.C.B."/>
        </authorList>
    </citation>
    <scope>NUCLEOTIDE SEQUENCE [LARGE SCALE GENOMIC DNA]</scope>
    <source>
        <strain evidence="13 14">Ac576</strain>
    </source>
</reference>
<dbReference type="SUPFAM" id="SSF103473">
    <property type="entry name" value="MFS general substrate transporter"/>
    <property type="match status" value="1"/>
</dbReference>
<comment type="similarity">
    <text evidence="2 8">Belongs to the major facilitator superfamily. Bcr/CmlA family.</text>
</comment>
<dbReference type="PANTHER" id="PTHR42718">
    <property type="entry name" value="MAJOR FACILITATOR SUPERFAMILY MULTIDRUG TRANSPORTER MFSC"/>
    <property type="match status" value="1"/>
</dbReference>